<proteinExistence type="predicted"/>
<evidence type="ECO:0000313" key="1">
    <source>
        <dbReference type="EMBL" id="ADI21047.1"/>
    </source>
</evidence>
<dbReference type="InterPro" id="IPR036249">
    <property type="entry name" value="Thioredoxin-like_sf"/>
</dbReference>
<dbReference type="AlphaFoldDB" id="E0Y306"/>
<sequence>MKQLSIFGPPTLIVYDQNGNEKENIRKIGVVNAKELINDIKTIQ</sequence>
<accession>E0Y306</accession>
<dbReference type="Gene3D" id="3.40.30.10">
    <property type="entry name" value="Glutaredoxin"/>
    <property type="match status" value="1"/>
</dbReference>
<dbReference type="SUPFAM" id="SSF52833">
    <property type="entry name" value="Thioredoxin-like"/>
    <property type="match status" value="1"/>
</dbReference>
<name>E0Y306_9GAMM</name>
<dbReference type="EMBL" id="GU474948">
    <property type="protein sequence ID" value="ADI21047.1"/>
    <property type="molecule type" value="Genomic_DNA"/>
</dbReference>
<protein>
    <recommendedName>
        <fullName evidence="2">Thioredoxin domain-containing protein</fullName>
    </recommendedName>
</protein>
<evidence type="ECO:0008006" key="2">
    <source>
        <dbReference type="Google" id="ProtNLM"/>
    </source>
</evidence>
<reference evidence="1" key="1">
    <citation type="journal article" date="2011" name="Environ. Microbiol.">
        <title>Time-series analyses of Monterey Bay coastal microbial picoplankton using a 'genome proxy' microarray.</title>
        <authorList>
            <person name="Rich V.I."/>
            <person name="Pham V.D."/>
            <person name="Eppley J."/>
            <person name="Shi Y."/>
            <person name="DeLong E.F."/>
        </authorList>
    </citation>
    <scope>NUCLEOTIDE SEQUENCE</scope>
</reference>
<organism evidence="1">
    <name type="scientific">uncultured gamma proteobacterium EB080_L93H08</name>
    <dbReference type="NCBI Taxonomy" id="710973"/>
    <lineage>
        <taxon>Bacteria</taxon>
        <taxon>Pseudomonadati</taxon>
        <taxon>Pseudomonadota</taxon>
        <taxon>Gammaproteobacteria</taxon>
        <taxon>environmental samples</taxon>
    </lineage>
</organism>